<dbReference type="AlphaFoldDB" id="A0A6A6DKJ4"/>
<reference evidence="1" key="1">
    <citation type="journal article" date="2020" name="Stud. Mycol.">
        <title>101 Dothideomycetes genomes: a test case for predicting lifestyles and emergence of pathogens.</title>
        <authorList>
            <person name="Haridas S."/>
            <person name="Albert R."/>
            <person name="Binder M."/>
            <person name="Bloem J."/>
            <person name="Labutti K."/>
            <person name="Salamov A."/>
            <person name="Andreopoulos B."/>
            <person name="Baker S."/>
            <person name="Barry K."/>
            <person name="Bills G."/>
            <person name="Bluhm B."/>
            <person name="Cannon C."/>
            <person name="Castanera R."/>
            <person name="Culley D."/>
            <person name="Daum C."/>
            <person name="Ezra D."/>
            <person name="Gonzalez J."/>
            <person name="Henrissat B."/>
            <person name="Kuo A."/>
            <person name="Liang C."/>
            <person name="Lipzen A."/>
            <person name="Lutzoni F."/>
            <person name="Magnuson J."/>
            <person name="Mondo S."/>
            <person name="Nolan M."/>
            <person name="Ohm R."/>
            <person name="Pangilinan J."/>
            <person name="Park H.-J."/>
            <person name="Ramirez L."/>
            <person name="Alfaro M."/>
            <person name="Sun H."/>
            <person name="Tritt A."/>
            <person name="Yoshinaga Y."/>
            <person name="Zwiers L.-H."/>
            <person name="Turgeon B."/>
            <person name="Goodwin S."/>
            <person name="Spatafora J."/>
            <person name="Crous P."/>
            <person name="Grigoriev I."/>
        </authorList>
    </citation>
    <scope>NUCLEOTIDE SEQUENCE</scope>
    <source>
        <strain evidence="1">CBS 207.26</strain>
    </source>
</reference>
<accession>A0A6A6DKJ4</accession>
<keyword evidence="2" id="KW-1185">Reference proteome</keyword>
<organism evidence="1 2">
    <name type="scientific">Zopfia rhizophila CBS 207.26</name>
    <dbReference type="NCBI Taxonomy" id="1314779"/>
    <lineage>
        <taxon>Eukaryota</taxon>
        <taxon>Fungi</taxon>
        <taxon>Dikarya</taxon>
        <taxon>Ascomycota</taxon>
        <taxon>Pezizomycotina</taxon>
        <taxon>Dothideomycetes</taxon>
        <taxon>Dothideomycetes incertae sedis</taxon>
        <taxon>Zopfiaceae</taxon>
        <taxon>Zopfia</taxon>
    </lineage>
</organism>
<dbReference type="Proteomes" id="UP000800200">
    <property type="component" value="Unassembled WGS sequence"/>
</dbReference>
<evidence type="ECO:0000313" key="1">
    <source>
        <dbReference type="EMBL" id="KAF2178096.1"/>
    </source>
</evidence>
<protein>
    <submittedName>
        <fullName evidence="1">Uncharacterized protein</fullName>
    </submittedName>
</protein>
<evidence type="ECO:0000313" key="2">
    <source>
        <dbReference type="Proteomes" id="UP000800200"/>
    </source>
</evidence>
<sequence length="165" mass="17940">MLPVLNWQRAVSVCRRTSPCEPAIGWLQLIQAIVLGASEYAARHQARTHPPAAGPGPGVRRRCFIIDKREFSLVEGKGCQRAAEAQRHRRLADVSLAKSVDVQVGSRRLLCMSDSQASGGQKLMFGTAPCSNLPQLRTAKPHLICPCRESVQEGCAEAADVRVEA</sequence>
<dbReference type="EMBL" id="ML994678">
    <property type="protein sequence ID" value="KAF2178096.1"/>
    <property type="molecule type" value="Genomic_DNA"/>
</dbReference>
<gene>
    <name evidence="1" type="ORF">K469DRAFT_754705</name>
</gene>
<proteinExistence type="predicted"/>
<name>A0A6A6DKJ4_9PEZI</name>